<dbReference type="InterPro" id="IPR022172">
    <property type="entry name" value="DUF3703"/>
</dbReference>
<dbReference type="OrthoDB" id="9799416at2"/>
<dbReference type="AlphaFoldDB" id="A0A1M6H6J8"/>
<accession>A0A1M6H6J8</accession>
<evidence type="ECO:0000313" key="2">
    <source>
        <dbReference type="Proteomes" id="UP000184488"/>
    </source>
</evidence>
<evidence type="ECO:0008006" key="3">
    <source>
        <dbReference type="Google" id="ProtNLM"/>
    </source>
</evidence>
<reference evidence="2" key="1">
    <citation type="submission" date="2016-11" db="EMBL/GenBank/DDBJ databases">
        <authorList>
            <person name="Varghese N."/>
            <person name="Submissions S."/>
        </authorList>
    </citation>
    <scope>NUCLEOTIDE SEQUENCE [LARGE SCALE GENOMIC DNA]</scope>
    <source>
        <strain evidence="2">DSM 18829</strain>
    </source>
</reference>
<keyword evidence="2" id="KW-1185">Reference proteome</keyword>
<evidence type="ECO:0000313" key="1">
    <source>
        <dbReference type="EMBL" id="SHJ17802.1"/>
    </source>
</evidence>
<dbReference type="STRING" id="415425.SAMN05444363_2886"/>
<sequence>MKINTIMPSILIPFYKKELEAFKDNLQIDNLNMAWYHLERAHIIGQKYPYEHSYVHWKMLQFGFKIKSTREVIGQIPRLLIGGVKSFVGHIPVGNTGGSNVPPLKSMEIPKDIQEIINANS</sequence>
<proteinExistence type="predicted"/>
<dbReference type="EMBL" id="FQZI01000007">
    <property type="protein sequence ID" value="SHJ17802.1"/>
    <property type="molecule type" value="Genomic_DNA"/>
</dbReference>
<organism evidence="1 2">
    <name type="scientific">Flavobacterium terrae</name>
    <dbReference type="NCBI Taxonomy" id="415425"/>
    <lineage>
        <taxon>Bacteria</taxon>
        <taxon>Pseudomonadati</taxon>
        <taxon>Bacteroidota</taxon>
        <taxon>Flavobacteriia</taxon>
        <taxon>Flavobacteriales</taxon>
        <taxon>Flavobacteriaceae</taxon>
        <taxon>Flavobacterium</taxon>
    </lineage>
</organism>
<name>A0A1M6H6J8_9FLAO</name>
<dbReference type="Pfam" id="PF12487">
    <property type="entry name" value="DUF3703"/>
    <property type="match status" value="1"/>
</dbReference>
<dbReference type="RefSeq" id="WP_035118369.1">
    <property type="nucleotide sequence ID" value="NZ_FQZI01000007.1"/>
</dbReference>
<gene>
    <name evidence="1" type="ORF">SAMN05444363_2886</name>
</gene>
<dbReference type="Proteomes" id="UP000184488">
    <property type="component" value="Unassembled WGS sequence"/>
</dbReference>
<protein>
    <recommendedName>
        <fullName evidence="3">DUF3703 domain-containing protein</fullName>
    </recommendedName>
</protein>